<dbReference type="Proteomes" id="UP000587760">
    <property type="component" value="Unassembled WGS sequence"/>
</dbReference>
<dbReference type="PRINTS" id="PR00069">
    <property type="entry name" value="ALDKETRDTASE"/>
</dbReference>
<evidence type="ECO:0000259" key="4">
    <source>
        <dbReference type="PROSITE" id="PS51379"/>
    </source>
</evidence>
<keyword evidence="3" id="KW-0411">Iron-sulfur</keyword>
<keyword evidence="1" id="KW-0479">Metal-binding</keyword>
<feature type="domain" description="4Fe-4S ferredoxin-type" evidence="4">
    <location>
        <begin position="356"/>
        <end position="384"/>
    </location>
</feature>
<evidence type="ECO:0000256" key="3">
    <source>
        <dbReference type="ARBA" id="ARBA00023014"/>
    </source>
</evidence>
<dbReference type="InterPro" id="IPR023210">
    <property type="entry name" value="NADP_OxRdtase_dom"/>
</dbReference>
<dbReference type="AlphaFoldDB" id="A0A841RCL6"/>
<gene>
    <name evidence="5" type="ORF">HNR50_002071</name>
</gene>
<evidence type="ECO:0000256" key="1">
    <source>
        <dbReference type="ARBA" id="ARBA00022723"/>
    </source>
</evidence>
<name>A0A841RCL6_9SPIO</name>
<dbReference type="InterPro" id="IPR017900">
    <property type="entry name" value="4Fe4S_Fe_S_CS"/>
</dbReference>
<dbReference type="GO" id="GO:0051536">
    <property type="term" value="F:iron-sulfur cluster binding"/>
    <property type="evidence" value="ECO:0007669"/>
    <property type="project" value="UniProtKB-KW"/>
</dbReference>
<sequence>MQYRQLGKIDFKVSALGFGAMRLPSMKNPLDPRVDEKEAIRMIRHAIDSGVNYIDTAWPYHLGASEKILGKALLDGYREKVFLVTKLPMFLVNKQEDFGKYFHAQLEKLQTDYVDCYLFHALNEKNFNKVKDFELIKEMEKERDAGRIRNIGFSFHDTLPVFKKIIDFYDWDLTQIQYNYLDTTVQAGEEGLKYAAEKGMAVTIMEPLKGGMLAKPPKEARKLLEASSVKRTPVDWALQYLWNLPEVSVVLSGMSTGEQLEQNLESAEKSGIGKLTEEENGTINSIISIYREKILVPCTACQYCMPCPAGVNIPENFALANSANMKPETLWDRIMLFNTKRKYRKLASNKVKVNKTVPDGNASLCIECGKCLSHCPQTIAIPDELKKVHQFLRYGRNEF</sequence>
<dbReference type="Pfam" id="PF00248">
    <property type="entry name" value="Aldo_ket_red"/>
    <property type="match status" value="1"/>
</dbReference>
<dbReference type="InterPro" id="IPR020471">
    <property type="entry name" value="AKR"/>
</dbReference>
<dbReference type="CDD" id="cd19096">
    <property type="entry name" value="AKR_Fe-S_oxidoreductase"/>
    <property type="match status" value="1"/>
</dbReference>
<dbReference type="InterPro" id="IPR036812">
    <property type="entry name" value="NAD(P)_OxRdtase_dom_sf"/>
</dbReference>
<dbReference type="PANTHER" id="PTHR43312:SF2">
    <property type="entry name" value="OXIDOREDUCTASE"/>
    <property type="match status" value="1"/>
</dbReference>
<dbReference type="RefSeq" id="WP_184746606.1">
    <property type="nucleotide sequence ID" value="NZ_JACHGJ010000003.1"/>
</dbReference>
<dbReference type="PROSITE" id="PS51379">
    <property type="entry name" value="4FE4S_FER_2"/>
    <property type="match status" value="1"/>
</dbReference>
<dbReference type="PROSITE" id="PS00198">
    <property type="entry name" value="4FE4S_FER_1"/>
    <property type="match status" value="1"/>
</dbReference>
<keyword evidence="6" id="KW-1185">Reference proteome</keyword>
<comment type="caution">
    <text evidence="5">The sequence shown here is derived from an EMBL/GenBank/DDBJ whole genome shotgun (WGS) entry which is preliminary data.</text>
</comment>
<accession>A0A841RCL6</accession>
<dbReference type="Gene3D" id="3.20.20.100">
    <property type="entry name" value="NADP-dependent oxidoreductase domain"/>
    <property type="match status" value="1"/>
</dbReference>
<evidence type="ECO:0000313" key="6">
    <source>
        <dbReference type="Proteomes" id="UP000587760"/>
    </source>
</evidence>
<dbReference type="Pfam" id="PF13187">
    <property type="entry name" value="Fer4_9"/>
    <property type="match status" value="1"/>
</dbReference>
<evidence type="ECO:0000256" key="2">
    <source>
        <dbReference type="ARBA" id="ARBA00023004"/>
    </source>
</evidence>
<dbReference type="InterPro" id="IPR017896">
    <property type="entry name" value="4Fe4S_Fe-S-bd"/>
</dbReference>
<dbReference type="GO" id="GO:0016491">
    <property type="term" value="F:oxidoreductase activity"/>
    <property type="evidence" value="ECO:0007669"/>
    <property type="project" value="InterPro"/>
</dbReference>
<organism evidence="5 6">
    <name type="scientific">Spirochaeta isovalerica</name>
    <dbReference type="NCBI Taxonomy" id="150"/>
    <lineage>
        <taxon>Bacteria</taxon>
        <taxon>Pseudomonadati</taxon>
        <taxon>Spirochaetota</taxon>
        <taxon>Spirochaetia</taxon>
        <taxon>Spirochaetales</taxon>
        <taxon>Spirochaetaceae</taxon>
        <taxon>Spirochaeta</taxon>
    </lineage>
</organism>
<dbReference type="SUPFAM" id="SSF51430">
    <property type="entry name" value="NAD(P)-linked oxidoreductase"/>
    <property type="match status" value="1"/>
</dbReference>
<dbReference type="PANTHER" id="PTHR43312">
    <property type="entry name" value="D-THREO-ALDOSE 1-DEHYDROGENASE"/>
    <property type="match status" value="1"/>
</dbReference>
<evidence type="ECO:0000313" key="5">
    <source>
        <dbReference type="EMBL" id="MBB6480408.1"/>
    </source>
</evidence>
<protein>
    <recommendedName>
        <fullName evidence="4">4Fe-4S ferredoxin-type domain-containing protein</fullName>
    </recommendedName>
</protein>
<keyword evidence="2" id="KW-0408">Iron</keyword>
<dbReference type="EMBL" id="JACHGJ010000003">
    <property type="protein sequence ID" value="MBB6480408.1"/>
    <property type="molecule type" value="Genomic_DNA"/>
</dbReference>
<proteinExistence type="predicted"/>
<dbReference type="SUPFAM" id="SSF46548">
    <property type="entry name" value="alpha-helical ferredoxin"/>
    <property type="match status" value="1"/>
</dbReference>
<reference evidence="5 6" key="1">
    <citation type="submission" date="2020-08" db="EMBL/GenBank/DDBJ databases">
        <title>Genomic Encyclopedia of Type Strains, Phase IV (KMG-IV): sequencing the most valuable type-strain genomes for metagenomic binning, comparative biology and taxonomic classification.</title>
        <authorList>
            <person name="Goeker M."/>
        </authorList>
    </citation>
    <scope>NUCLEOTIDE SEQUENCE [LARGE SCALE GENOMIC DNA]</scope>
    <source>
        <strain evidence="5 6">DSM 2461</strain>
    </source>
</reference>
<dbReference type="GO" id="GO:0046872">
    <property type="term" value="F:metal ion binding"/>
    <property type="evidence" value="ECO:0007669"/>
    <property type="project" value="UniProtKB-KW"/>
</dbReference>
<dbReference type="InterPro" id="IPR053135">
    <property type="entry name" value="AKR2_Oxidoreductase"/>
</dbReference>